<dbReference type="NCBIfam" id="TIGR02159">
    <property type="entry name" value="PA_CoA_Oxy4"/>
    <property type="match status" value="1"/>
</dbReference>
<evidence type="ECO:0000259" key="1">
    <source>
        <dbReference type="Pfam" id="PF01883"/>
    </source>
</evidence>
<dbReference type="InterPro" id="IPR011883">
    <property type="entry name" value="PaaD-like"/>
</dbReference>
<gene>
    <name evidence="3" type="ORF">CAL19_05800</name>
</gene>
<proteinExistence type="predicted"/>
<evidence type="ECO:0000259" key="2">
    <source>
        <dbReference type="Pfam" id="PF23451"/>
    </source>
</evidence>
<protein>
    <submittedName>
        <fullName evidence="3">Phenylacetate-CoA oxygenase subunit PaaJ</fullName>
    </submittedName>
</protein>
<reference evidence="4" key="1">
    <citation type="submission" date="2017-05" db="EMBL/GenBank/DDBJ databases">
        <title>Complete and WGS of Bordetella genogroups.</title>
        <authorList>
            <person name="Spilker T."/>
            <person name="Lipuma J."/>
        </authorList>
    </citation>
    <scope>NUCLEOTIDE SEQUENCE [LARGE SCALE GENOMIC DNA]</scope>
    <source>
        <strain evidence="4">AU18089</strain>
    </source>
</reference>
<feature type="domain" description="MIP18 family-like" evidence="1">
    <location>
        <begin position="2"/>
        <end position="59"/>
    </location>
</feature>
<comment type="caution">
    <text evidence="3">The sequence shown here is derived from an EMBL/GenBank/DDBJ whole genome shotgun (WGS) entry which is preliminary data.</text>
</comment>
<dbReference type="InterPro" id="IPR052339">
    <property type="entry name" value="Fe-S_Maturation_MIP18"/>
</dbReference>
<dbReference type="Proteomes" id="UP000216947">
    <property type="component" value="Unassembled WGS sequence"/>
</dbReference>
<dbReference type="InterPro" id="IPR034904">
    <property type="entry name" value="FSCA_dom_sf"/>
</dbReference>
<dbReference type="RefSeq" id="WP_094796410.1">
    <property type="nucleotide sequence ID" value="NZ_NEVK01000003.1"/>
</dbReference>
<keyword evidence="4" id="KW-1185">Reference proteome</keyword>
<dbReference type="Pfam" id="PF23451">
    <property type="entry name" value="Zn_ribbon_PaaD"/>
    <property type="match status" value="1"/>
</dbReference>
<name>A0A261RK22_9BORD</name>
<dbReference type="InterPro" id="IPR002744">
    <property type="entry name" value="MIP18-like"/>
</dbReference>
<dbReference type="SUPFAM" id="SSF117916">
    <property type="entry name" value="Fe-S cluster assembly (FSCA) domain-like"/>
    <property type="match status" value="1"/>
</dbReference>
<dbReference type="PANTHER" id="PTHR42831">
    <property type="entry name" value="FE-S PROTEIN MATURATION AUXILIARY FACTOR YITW"/>
    <property type="match status" value="1"/>
</dbReference>
<organism evidence="3 4">
    <name type="scientific">Bordetella genomosp. 7</name>
    <dbReference type="NCBI Taxonomy" id="1416805"/>
    <lineage>
        <taxon>Bacteria</taxon>
        <taxon>Pseudomonadati</taxon>
        <taxon>Pseudomonadota</taxon>
        <taxon>Betaproteobacteria</taxon>
        <taxon>Burkholderiales</taxon>
        <taxon>Alcaligenaceae</taxon>
        <taxon>Bordetella</taxon>
    </lineage>
</organism>
<dbReference type="Pfam" id="PF01883">
    <property type="entry name" value="FeS_assembly_P"/>
    <property type="match status" value="1"/>
</dbReference>
<dbReference type="Gene3D" id="3.30.300.130">
    <property type="entry name" value="Fe-S cluster assembly (FSCA)"/>
    <property type="match status" value="1"/>
</dbReference>
<sequence length="156" mass="17103">MAWLQSVPDPEIPVLSVVDLGVVRDVAWDGATCVVTITPTYSGCPAMREIAHDIERTLAGHGVAPVRIETRLAPAWTTDWITERGRQALRQYGIAAPAERAIDVSGISRRLPQPTVACPHCGSTRTRLVSHFGSTSCKALYRCAACREPFDYFKTH</sequence>
<evidence type="ECO:0000313" key="3">
    <source>
        <dbReference type="EMBL" id="OZI25315.1"/>
    </source>
</evidence>
<dbReference type="InterPro" id="IPR056572">
    <property type="entry name" value="Zn_ribbon_PaaD"/>
</dbReference>
<dbReference type="AlphaFoldDB" id="A0A261RK22"/>
<feature type="domain" description="PaaD zinc beta ribbon" evidence="2">
    <location>
        <begin position="110"/>
        <end position="154"/>
    </location>
</feature>
<dbReference type="PANTHER" id="PTHR42831:SF3">
    <property type="entry name" value="1,2-PHENYLACETYL-COA EPOXIDASE, SUBUNIT D-RELATED"/>
    <property type="match status" value="1"/>
</dbReference>
<accession>A0A261RK22</accession>
<dbReference type="EMBL" id="NEVK01000003">
    <property type="protein sequence ID" value="OZI25315.1"/>
    <property type="molecule type" value="Genomic_DNA"/>
</dbReference>
<evidence type="ECO:0000313" key="4">
    <source>
        <dbReference type="Proteomes" id="UP000216947"/>
    </source>
</evidence>